<dbReference type="GO" id="GO:0055085">
    <property type="term" value="P:transmembrane transport"/>
    <property type="evidence" value="ECO:0007669"/>
    <property type="project" value="TreeGrafter"/>
</dbReference>
<dbReference type="InterPro" id="IPR002549">
    <property type="entry name" value="AI-2E-like"/>
</dbReference>
<dbReference type="STRING" id="82801.SAMN04488506_0316"/>
<evidence type="ECO:0000256" key="8">
    <source>
        <dbReference type="SAM" id="Phobius"/>
    </source>
</evidence>
<evidence type="ECO:0000256" key="4">
    <source>
        <dbReference type="ARBA" id="ARBA00022475"/>
    </source>
</evidence>
<keyword evidence="4" id="KW-1003">Cell membrane</keyword>
<feature type="transmembrane region" description="Helical" evidence="8">
    <location>
        <begin position="89"/>
        <end position="114"/>
    </location>
</feature>
<evidence type="ECO:0000256" key="7">
    <source>
        <dbReference type="ARBA" id="ARBA00023136"/>
    </source>
</evidence>
<name>A0A1I5V2A5_9LACT</name>
<evidence type="ECO:0000313" key="10">
    <source>
        <dbReference type="Proteomes" id="UP000199136"/>
    </source>
</evidence>
<keyword evidence="10" id="KW-1185">Reference proteome</keyword>
<dbReference type="Proteomes" id="UP000199136">
    <property type="component" value="Unassembled WGS sequence"/>
</dbReference>
<feature type="transmembrane region" description="Helical" evidence="8">
    <location>
        <begin position="335"/>
        <end position="357"/>
    </location>
</feature>
<evidence type="ECO:0000256" key="1">
    <source>
        <dbReference type="ARBA" id="ARBA00004651"/>
    </source>
</evidence>
<keyword evidence="5 8" id="KW-0812">Transmembrane</keyword>
<dbReference type="PANTHER" id="PTHR21716:SF53">
    <property type="entry name" value="PERMEASE PERM-RELATED"/>
    <property type="match status" value="1"/>
</dbReference>
<comment type="similarity">
    <text evidence="2">Belongs to the autoinducer-2 exporter (AI-2E) (TC 2.A.86) family.</text>
</comment>
<feature type="transmembrane region" description="Helical" evidence="8">
    <location>
        <begin position="56"/>
        <end position="77"/>
    </location>
</feature>
<feature type="transmembrane region" description="Helical" evidence="8">
    <location>
        <begin position="244"/>
        <end position="272"/>
    </location>
</feature>
<feature type="transmembrane region" description="Helical" evidence="8">
    <location>
        <begin position="178"/>
        <end position="203"/>
    </location>
</feature>
<feature type="transmembrane region" description="Helical" evidence="8">
    <location>
        <begin position="21"/>
        <end position="44"/>
    </location>
</feature>
<evidence type="ECO:0000256" key="2">
    <source>
        <dbReference type="ARBA" id="ARBA00009773"/>
    </source>
</evidence>
<accession>A0A1I5V2A5</accession>
<dbReference type="EMBL" id="FOXW01000001">
    <property type="protein sequence ID" value="SFQ01601.1"/>
    <property type="molecule type" value="Genomic_DNA"/>
</dbReference>
<sequence>MKNEPSAENNKAMVNWFKRWFLSNKLVAILLVLLLILINIFVFSKVSYVLNPVRDFLEIIGLPVIFSVILYYLLNPVIDWMENKKIPRIYGITIVFLIIAGLLVWGVTTLIPLVQTQIASLVMNWPTYWSDITTQIEGLTRSDIFSQIQEQFQEFNQNLMNTVSDQANVVLDSTFSGIGSVVGTITSIVIALITMPFILFYLLRDGKRLPLFFLSFVPTKIRAKTYRVMTEMNAQISQYVRGQLLVALFVSILFWSGFGIIGLEFAATLGILAGFLNIIPYLGSILATIPALVVALVDSPSMLIKVIIVFSIEQIIEGRVISPQILGSNLKMHPITIIFVLLTGGKLFGVVGVLFGIPGYAILKIIVVHIFQWYQSYSGLYENEESYRPEDIIRREKLQMQETETSD</sequence>
<proteinExistence type="inferred from homology"/>
<comment type="subcellular location">
    <subcellularLocation>
        <location evidence="1">Cell membrane</location>
        <topology evidence="1">Multi-pass membrane protein</topology>
    </subcellularLocation>
</comment>
<keyword evidence="3" id="KW-0813">Transport</keyword>
<evidence type="ECO:0000256" key="6">
    <source>
        <dbReference type="ARBA" id="ARBA00022989"/>
    </source>
</evidence>
<evidence type="ECO:0000256" key="3">
    <source>
        <dbReference type="ARBA" id="ARBA00022448"/>
    </source>
</evidence>
<dbReference type="PANTHER" id="PTHR21716">
    <property type="entry name" value="TRANSMEMBRANE PROTEIN"/>
    <property type="match status" value="1"/>
</dbReference>
<evidence type="ECO:0000256" key="5">
    <source>
        <dbReference type="ARBA" id="ARBA00022692"/>
    </source>
</evidence>
<dbReference type="GO" id="GO:0005886">
    <property type="term" value="C:plasma membrane"/>
    <property type="evidence" value="ECO:0007669"/>
    <property type="project" value="UniProtKB-SubCell"/>
</dbReference>
<dbReference type="Pfam" id="PF01594">
    <property type="entry name" value="AI-2E_transport"/>
    <property type="match status" value="1"/>
</dbReference>
<gene>
    <name evidence="9" type="ORF">SAMN04488506_0316</name>
</gene>
<keyword evidence="7 8" id="KW-0472">Membrane</keyword>
<protein>
    <submittedName>
        <fullName evidence="9">Predicted PurR-regulated permease PerM</fullName>
    </submittedName>
</protein>
<evidence type="ECO:0000313" key="9">
    <source>
        <dbReference type="EMBL" id="SFQ01601.1"/>
    </source>
</evidence>
<feature type="transmembrane region" description="Helical" evidence="8">
    <location>
        <begin position="278"/>
        <end position="297"/>
    </location>
</feature>
<dbReference type="AlphaFoldDB" id="A0A1I5V2A5"/>
<keyword evidence="6 8" id="KW-1133">Transmembrane helix</keyword>
<organism evidence="9 10">
    <name type="scientific">Desemzia incerta</name>
    <dbReference type="NCBI Taxonomy" id="82801"/>
    <lineage>
        <taxon>Bacteria</taxon>
        <taxon>Bacillati</taxon>
        <taxon>Bacillota</taxon>
        <taxon>Bacilli</taxon>
        <taxon>Lactobacillales</taxon>
        <taxon>Carnobacteriaceae</taxon>
        <taxon>Desemzia</taxon>
    </lineage>
</organism>
<reference evidence="9 10" key="1">
    <citation type="submission" date="2016-10" db="EMBL/GenBank/DDBJ databases">
        <authorList>
            <person name="de Groot N.N."/>
        </authorList>
    </citation>
    <scope>NUCLEOTIDE SEQUENCE [LARGE SCALE GENOMIC DNA]</scope>
    <source>
        <strain evidence="9 10">DSM 20581</strain>
    </source>
</reference>